<evidence type="ECO:0000256" key="4">
    <source>
        <dbReference type="ARBA" id="ARBA00023163"/>
    </source>
</evidence>
<dbReference type="PROSITE" id="PS50931">
    <property type="entry name" value="HTH_LYSR"/>
    <property type="match status" value="1"/>
</dbReference>
<keyword evidence="2" id="KW-0805">Transcription regulation</keyword>
<protein>
    <submittedName>
        <fullName evidence="5">LysR family transcriptional regulator</fullName>
    </submittedName>
</protein>
<comment type="caution">
    <text evidence="5">The sequence shown here is derived from an EMBL/GenBank/DDBJ whole genome shotgun (WGS) entry which is preliminary data.</text>
</comment>
<organism evidence="5 6">
    <name type="scientific">Staphylococcus piscifermentans</name>
    <dbReference type="NCBI Taxonomy" id="70258"/>
    <lineage>
        <taxon>Bacteria</taxon>
        <taxon>Bacillati</taxon>
        <taxon>Bacillota</taxon>
        <taxon>Bacilli</taxon>
        <taxon>Bacillales</taxon>
        <taxon>Staphylococcaceae</taxon>
        <taxon>Staphylococcus</taxon>
    </lineage>
</organism>
<dbReference type="Gene3D" id="3.40.190.10">
    <property type="entry name" value="Periplasmic binding protein-like II"/>
    <property type="match status" value="2"/>
</dbReference>
<proteinExistence type="inferred from homology"/>
<dbReference type="InterPro" id="IPR036390">
    <property type="entry name" value="WH_DNA-bd_sf"/>
</dbReference>
<dbReference type="GO" id="GO:0003677">
    <property type="term" value="F:DNA binding"/>
    <property type="evidence" value="ECO:0007669"/>
    <property type="project" value="UniProtKB-KW"/>
</dbReference>
<gene>
    <name evidence="5" type="ORF">SPI02_20430</name>
</gene>
<dbReference type="SUPFAM" id="SSF46785">
    <property type="entry name" value="Winged helix' DNA-binding domain"/>
    <property type="match status" value="1"/>
</dbReference>
<dbReference type="Pfam" id="PF03466">
    <property type="entry name" value="LysR_substrate"/>
    <property type="match status" value="1"/>
</dbReference>
<dbReference type="PRINTS" id="PR00039">
    <property type="entry name" value="HTHLYSR"/>
</dbReference>
<keyword evidence="6" id="KW-1185">Reference proteome</keyword>
<dbReference type="Gene3D" id="1.10.10.10">
    <property type="entry name" value="Winged helix-like DNA-binding domain superfamily/Winged helix DNA-binding domain"/>
    <property type="match status" value="1"/>
</dbReference>
<dbReference type="NCBIfam" id="NF047354">
    <property type="entry name" value="trans_reg_GltC"/>
    <property type="match status" value="1"/>
</dbReference>
<dbReference type="RefSeq" id="WP_095107006.1">
    <property type="nucleotide sequence ID" value="NZ_BKAR01000030.1"/>
</dbReference>
<dbReference type="OrthoDB" id="9803735at2"/>
<dbReference type="GO" id="GO:0032993">
    <property type="term" value="C:protein-DNA complex"/>
    <property type="evidence" value="ECO:0007669"/>
    <property type="project" value="TreeGrafter"/>
</dbReference>
<dbReference type="Pfam" id="PF00126">
    <property type="entry name" value="HTH_1"/>
    <property type="match status" value="1"/>
</dbReference>
<evidence type="ECO:0000256" key="1">
    <source>
        <dbReference type="ARBA" id="ARBA00009437"/>
    </source>
</evidence>
<keyword evidence="4" id="KW-0804">Transcription</keyword>
<name>A0A239UI32_9STAP</name>
<keyword evidence="3" id="KW-0238">DNA-binding</keyword>
<dbReference type="FunFam" id="1.10.10.10:FF:000001">
    <property type="entry name" value="LysR family transcriptional regulator"/>
    <property type="match status" value="1"/>
</dbReference>
<accession>A0A239UI32</accession>
<evidence type="ECO:0000256" key="2">
    <source>
        <dbReference type="ARBA" id="ARBA00023015"/>
    </source>
</evidence>
<dbReference type="InterPro" id="IPR000847">
    <property type="entry name" value="LysR_HTH_N"/>
</dbReference>
<dbReference type="AlphaFoldDB" id="A0A239UI32"/>
<evidence type="ECO:0000256" key="3">
    <source>
        <dbReference type="ARBA" id="ARBA00023125"/>
    </source>
</evidence>
<dbReference type="PANTHER" id="PTHR30346">
    <property type="entry name" value="TRANSCRIPTIONAL DUAL REGULATOR HCAR-RELATED"/>
    <property type="match status" value="1"/>
</dbReference>
<dbReference type="PANTHER" id="PTHR30346:SF28">
    <property type="entry name" value="HTH-TYPE TRANSCRIPTIONAL REGULATOR CYNR"/>
    <property type="match status" value="1"/>
</dbReference>
<evidence type="ECO:0000313" key="5">
    <source>
        <dbReference type="EMBL" id="GEP85458.1"/>
    </source>
</evidence>
<evidence type="ECO:0000313" key="6">
    <source>
        <dbReference type="Proteomes" id="UP000321736"/>
    </source>
</evidence>
<dbReference type="GO" id="GO:0003700">
    <property type="term" value="F:DNA-binding transcription factor activity"/>
    <property type="evidence" value="ECO:0007669"/>
    <property type="project" value="InterPro"/>
</dbReference>
<dbReference type="CDD" id="cd05466">
    <property type="entry name" value="PBP2_LTTR_substrate"/>
    <property type="match status" value="1"/>
</dbReference>
<reference evidence="5 6" key="1">
    <citation type="submission" date="2019-07" db="EMBL/GenBank/DDBJ databases">
        <title>Whole genome shotgun sequence of Staphylococcus piscifermentans NBRC 109625.</title>
        <authorList>
            <person name="Hosoyama A."/>
            <person name="Uohara A."/>
            <person name="Ohji S."/>
            <person name="Ichikawa N."/>
        </authorList>
    </citation>
    <scope>NUCLEOTIDE SEQUENCE [LARGE SCALE GENOMIC DNA]</scope>
    <source>
        <strain evidence="5 6">NBRC 109625</strain>
    </source>
</reference>
<dbReference type="InterPro" id="IPR036388">
    <property type="entry name" value="WH-like_DNA-bd_sf"/>
</dbReference>
<dbReference type="SUPFAM" id="SSF53850">
    <property type="entry name" value="Periplasmic binding protein-like II"/>
    <property type="match status" value="1"/>
</dbReference>
<dbReference type="EMBL" id="BKAR01000030">
    <property type="protein sequence ID" value="GEP85458.1"/>
    <property type="molecule type" value="Genomic_DNA"/>
</dbReference>
<comment type="similarity">
    <text evidence="1">Belongs to the LysR transcriptional regulatory family.</text>
</comment>
<dbReference type="InterPro" id="IPR005119">
    <property type="entry name" value="LysR_subst-bd"/>
</dbReference>
<dbReference type="Proteomes" id="UP000321736">
    <property type="component" value="Unassembled WGS sequence"/>
</dbReference>
<sequence length="294" mass="33966">MEFKQLKYFIEVAKREHLSEAALELNIAQSAISRQISQLEDELNVSLFRREGRNIYLTKAGQRFLTEAAKIVEQSEQTLKMFRQEQEAESKRIKMGYVESYVAQLLPLLVQKFENEHPTTLLPLMKDNETLLHMLLTREIDVAFMDLSADLKHRNDLEITPLFEDAYALYVPKQDPLASATQPPLNQLNQCTLFSLSEMPGALIQQIEQTTRNSIHRISSTRLAAYLLKKNRGYVFAPQYALLKESEDWERLSLTHTEIKRTICVVVHKDNHKPELQALQSEITALLSHTSVYH</sequence>